<dbReference type="PANTHER" id="PTHR30068">
    <property type="entry name" value="URONATE ISOMERASE"/>
    <property type="match status" value="1"/>
</dbReference>
<dbReference type="GO" id="GO:0019698">
    <property type="term" value="P:D-galacturonate catabolic process"/>
    <property type="evidence" value="ECO:0007669"/>
    <property type="project" value="TreeGrafter"/>
</dbReference>
<dbReference type="EMBL" id="CP165625">
    <property type="protein sequence ID" value="XDU95313.1"/>
    <property type="molecule type" value="Genomic_DNA"/>
</dbReference>
<reference evidence="2" key="1">
    <citation type="submission" date="2024-07" db="EMBL/GenBank/DDBJ databases">
        <authorList>
            <person name="Biller S.J."/>
        </authorList>
    </citation>
    <scope>NUCLEOTIDE SEQUENCE</scope>
    <source>
        <strain evidence="2">WC2409</strain>
    </source>
</reference>
<dbReference type="InterPro" id="IPR002123">
    <property type="entry name" value="Plipid/glycerol_acylTrfase"/>
</dbReference>
<organism evidence="2">
    <name type="scientific">Flavobacterium sp. WC2409</name>
    <dbReference type="NCBI Taxonomy" id="3234139"/>
    <lineage>
        <taxon>Bacteria</taxon>
        <taxon>Pseudomonadati</taxon>
        <taxon>Bacteroidota</taxon>
        <taxon>Flavobacteriia</taxon>
        <taxon>Flavobacteriales</taxon>
        <taxon>Flavobacteriaceae</taxon>
        <taxon>Flavobacterium</taxon>
    </lineage>
</organism>
<keyword evidence="2" id="KW-0808">Transferase</keyword>
<sequence>MQKFDAIRPFYDSEINDAILNVVNHPMMKAMMNFTFPDSDDEVWKEQLRKTHSIRDFQCNFIYHTIQKVLEKSSDGLTTSGFEKLEKGESYLFISNHRDILLDTTLLNVSLFEHGLVMTASAIGDNLVKKDFLNTLAKLNRNFLVQRGLTPREMLQSSKTLSEYIGHLLQHENRSVWIAQREGRTKDGDDETNPGVLKMLGMGSDESNLMDYFKKIKIVPVSISYEYDPTDVLKIPQLMAEANNEVYIKEKNEDFMTLLSGVMGPKKRIHIHIGDVLDTELDSIKNEFENSNKQIQALAQVIDDSILKNYKLWPTNYIAYDILNKTNEHAHLYTENEKSLFERRLEMRIDAENPVALQGILNMYANPVVNQLKHI</sequence>
<evidence type="ECO:0000313" key="2">
    <source>
        <dbReference type="EMBL" id="XDU95313.1"/>
    </source>
</evidence>
<dbReference type="AlphaFoldDB" id="A0AB39W0F7"/>
<evidence type="ECO:0000259" key="1">
    <source>
        <dbReference type="Pfam" id="PF01553"/>
    </source>
</evidence>
<dbReference type="RefSeq" id="WP_369752968.1">
    <property type="nucleotide sequence ID" value="NZ_CP165625.1"/>
</dbReference>
<dbReference type="SUPFAM" id="SSF69593">
    <property type="entry name" value="Glycerol-3-phosphate (1)-acyltransferase"/>
    <property type="match status" value="1"/>
</dbReference>
<dbReference type="GO" id="GO:0042840">
    <property type="term" value="P:D-glucuronate catabolic process"/>
    <property type="evidence" value="ECO:0007669"/>
    <property type="project" value="TreeGrafter"/>
</dbReference>
<proteinExistence type="predicted"/>
<keyword evidence="2" id="KW-0012">Acyltransferase</keyword>
<gene>
    <name evidence="2" type="ORF">AB3G34_15660</name>
</gene>
<dbReference type="PANTHER" id="PTHR30068:SF3">
    <property type="entry name" value="PHOSPHOLIPID_GLYCEROL ACYLTRANSFERASE DOMAIN-CONTAINING PROTEIN"/>
    <property type="match status" value="1"/>
</dbReference>
<protein>
    <submittedName>
        <fullName evidence="2">1-acyl-sn-glycerol-3-phosphate acyltransferase</fullName>
    </submittedName>
</protein>
<name>A0AB39W0F7_9FLAO</name>
<accession>A0AB39W0F7</accession>
<dbReference type="Pfam" id="PF01553">
    <property type="entry name" value="Acyltransferase"/>
    <property type="match status" value="1"/>
</dbReference>
<feature type="domain" description="Phospholipid/glycerol acyltransferase" evidence="1">
    <location>
        <begin position="79"/>
        <end position="223"/>
    </location>
</feature>
<dbReference type="GO" id="GO:0016746">
    <property type="term" value="F:acyltransferase activity"/>
    <property type="evidence" value="ECO:0007669"/>
    <property type="project" value="UniProtKB-KW"/>
</dbReference>